<accession>A0A6N7V6N1</accession>
<dbReference type="EMBL" id="VULY01000025">
    <property type="protein sequence ID" value="MSR94862.1"/>
    <property type="molecule type" value="Genomic_DNA"/>
</dbReference>
<name>A0A6N7V6N1_9FIRM</name>
<keyword evidence="3" id="KW-1185">Reference proteome</keyword>
<dbReference type="InterPro" id="IPR011697">
    <property type="entry name" value="Peptidase_C26"/>
</dbReference>
<reference evidence="2 3" key="1">
    <citation type="submission" date="2019-08" db="EMBL/GenBank/DDBJ databases">
        <title>In-depth cultivation of the pig gut microbiome towards novel bacterial diversity and tailored functional studies.</title>
        <authorList>
            <person name="Wylensek D."/>
            <person name="Hitch T.C.A."/>
            <person name="Clavel T."/>
        </authorList>
    </citation>
    <scope>NUCLEOTIDE SEQUENCE [LARGE SCALE GENOMIC DNA]</scope>
    <source>
        <strain evidence="2 3">68-1-5</strain>
    </source>
</reference>
<dbReference type="GO" id="GO:0016787">
    <property type="term" value="F:hydrolase activity"/>
    <property type="evidence" value="ECO:0007669"/>
    <property type="project" value="UniProtKB-KW"/>
</dbReference>
<gene>
    <name evidence="2" type="ORF">FYJ34_11540</name>
</gene>
<protein>
    <submittedName>
        <fullName evidence="2">Gamma-glutamyl-gamma-aminobutyrate hydrolase family protein</fullName>
    </submittedName>
</protein>
<evidence type="ECO:0000313" key="3">
    <source>
        <dbReference type="Proteomes" id="UP000434409"/>
    </source>
</evidence>
<evidence type="ECO:0000256" key="1">
    <source>
        <dbReference type="SAM" id="MobiDB-lite"/>
    </source>
</evidence>
<sequence>AALSLCDGLILSGGQDVNPLCYNQSLTKPSAKSVRNATLLTLICTGSQRKRHAGAWYLQRLADHCGRRGRYSLPGSLAGRDFSQAFPGAQSGDAKPPYPCRGRK</sequence>
<dbReference type="AlphaFoldDB" id="A0A6N7V6N1"/>
<dbReference type="Proteomes" id="UP000434409">
    <property type="component" value="Unassembled WGS sequence"/>
</dbReference>
<dbReference type="Pfam" id="PF07722">
    <property type="entry name" value="Peptidase_C26"/>
    <property type="match status" value="1"/>
</dbReference>
<feature type="non-terminal residue" evidence="2">
    <location>
        <position position="1"/>
    </location>
</feature>
<feature type="region of interest" description="Disordered" evidence="1">
    <location>
        <begin position="83"/>
        <end position="104"/>
    </location>
</feature>
<evidence type="ECO:0000313" key="2">
    <source>
        <dbReference type="EMBL" id="MSR94862.1"/>
    </source>
</evidence>
<organism evidence="2 3">
    <name type="scientific">Suipraeoptans intestinalis</name>
    <dbReference type="NCBI Taxonomy" id="2606628"/>
    <lineage>
        <taxon>Bacteria</taxon>
        <taxon>Bacillati</taxon>
        <taxon>Bacillota</taxon>
        <taxon>Clostridia</taxon>
        <taxon>Lachnospirales</taxon>
        <taxon>Lachnospiraceae</taxon>
        <taxon>Suipraeoptans</taxon>
    </lineage>
</organism>
<comment type="caution">
    <text evidence="2">The sequence shown here is derived from an EMBL/GenBank/DDBJ whole genome shotgun (WGS) entry which is preliminary data.</text>
</comment>
<keyword evidence="2" id="KW-0378">Hydrolase</keyword>
<proteinExistence type="predicted"/>